<accession>K0UJF7</accession>
<dbReference type="PANTHER" id="PTHR34301">
    <property type="entry name" value="DNA-BINDING PROTEIN-RELATED"/>
    <property type="match status" value="1"/>
</dbReference>
<keyword evidence="2" id="KW-1185">Reference proteome</keyword>
<dbReference type="Proteomes" id="UP000006072">
    <property type="component" value="Unassembled WGS sequence"/>
</dbReference>
<proteinExistence type="predicted"/>
<dbReference type="Gene3D" id="3.40.50.300">
    <property type="entry name" value="P-loop containing nucleotide triphosphate hydrolases"/>
    <property type="match status" value="1"/>
</dbReference>
<gene>
    <name evidence="1" type="ORF">MVAC_20383</name>
</gene>
<reference evidence="1 2" key="1">
    <citation type="journal article" date="2012" name="J. Bacteriol.">
        <title>Complete Genome Sequence of Mycobacterium vaccae Type Strain ATCC 25954.</title>
        <authorList>
            <person name="Ho Y.S."/>
            <person name="Adroub S.A."/>
            <person name="Abadi M."/>
            <person name="Al Alwan B."/>
            <person name="Alkhateeb R."/>
            <person name="Gao G."/>
            <person name="Ragab A."/>
            <person name="Ali S."/>
            <person name="van Soolingen D."/>
            <person name="Bitter W."/>
            <person name="Pain A."/>
            <person name="Abdallah A.M."/>
        </authorList>
    </citation>
    <scope>NUCLEOTIDE SEQUENCE [LARGE SCALE GENOMIC DNA]</scope>
    <source>
        <strain evidence="1 2">ATCC 25954</strain>
    </source>
</reference>
<dbReference type="SUPFAM" id="SSF52540">
    <property type="entry name" value="P-loop containing nucleoside triphosphate hydrolases"/>
    <property type="match status" value="1"/>
</dbReference>
<dbReference type="PATRIC" id="fig|1194972.3.peg.4060"/>
<dbReference type="InterPro" id="IPR027417">
    <property type="entry name" value="P-loop_NTPase"/>
</dbReference>
<dbReference type="HOGENOM" id="CLU_715514_0_0_11"/>
<evidence type="ECO:0008006" key="3">
    <source>
        <dbReference type="Google" id="ProtNLM"/>
    </source>
</evidence>
<name>K0UJF7_MYCVA</name>
<dbReference type="PANTHER" id="PTHR34301:SF8">
    <property type="entry name" value="ATPASE DOMAIN-CONTAINING PROTEIN"/>
    <property type="match status" value="1"/>
</dbReference>
<comment type="caution">
    <text evidence="1">The sequence shown here is derived from an EMBL/GenBank/DDBJ whole genome shotgun (WGS) entry which is preliminary data.</text>
</comment>
<evidence type="ECO:0000313" key="1">
    <source>
        <dbReference type="EMBL" id="EJZ06931.1"/>
    </source>
</evidence>
<protein>
    <recommendedName>
        <fullName evidence="3">Orc1-like AAA ATPase domain-containing protein</fullName>
    </recommendedName>
</protein>
<dbReference type="eggNOG" id="COG1672">
    <property type="taxonomic scope" value="Bacteria"/>
</dbReference>
<organism evidence="1 2">
    <name type="scientific">Mycolicibacterium vaccae ATCC 25954</name>
    <dbReference type="NCBI Taxonomy" id="1194972"/>
    <lineage>
        <taxon>Bacteria</taxon>
        <taxon>Bacillati</taxon>
        <taxon>Actinomycetota</taxon>
        <taxon>Actinomycetes</taxon>
        <taxon>Mycobacteriales</taxon>
        <taxon>Mycobacteriaceae</taxon>
        <taxon>Mycolicibacterium</taxon>
    </lineage>
</organism>
<dbReference type="EMBL" id="ALQA01000050">
    <property type="protein sequence ID" value="EJZ06931.1"/>
    <property type="molecule type" value="Genomic_DNA"/>
</dbReference>
<sequence length="386" mass="42231">MNWQPRPMSLVVGGVVPTEDVVGRVRESSEVLASLPHSGAVLVGDRRHGKTSLSRLVQRLAADQGAVVVSVSAERETYAEFVSALISELARLDPAWATELAKIRLTLTAGPVRLERDSRAAATLDDLLHRAIRRTDGRILALFIDEVSVLARNLERAQPGSGDTFLHLLRRVRQEHPGRVATVLSGSIGFHHVSADAPSTVNDIPKIAVGPIRADHATYLAECLLLGTGTPTTDQHDVGAAIAAAAENVPYYIQHLVAAARKSSYDTQMPVYPELIGLLVLDAIENPYDPWDLRHYRDRLPHYYGADAPAIAGVLDVYAHASRPLDVDTVLMRLRSEGSPITDRAQLVSFVERLTLDHYLTRAGGDPVTDRFSSPLVLRAWKAMRR</sequence>
<evidence type="ECO:0000313" key="2">
    <source>
        <dbReference type="Proteomes" id="UP000006072"/>
    </source>
</evidence>
<dbReference type="AlphaFoldDB" id="K0UJF7"/>